<dbReference type="InterPro" id="IPR005467">
    <property type="entry name" value="His_kinase_dom"/>
</dbReference>
<evidence type="ECO:0000256" key="5">
    <source>
        <dbReference type="ARBA" id="ARBA00022553"/>
    </source>
</evidence>
<dbReference type="CDD" id="cd18774">
    <property type="entry name" value="PDC2_HK_sensor"/>
    <property type="match status" value="1"/>
</dbReference>
<proteinExistence type="predicted"/>
<name>A0A329LQ70_9BACL</name>
<feature type="transmembrane region" description="Helical" evidence="14">
    <location>
        <begin position="53"/>
        <end position="74"/>
    </location>
</feature>
<keyword evidence="18" id="KW-1185">Reference proteome</keyword>
<evidence type="ECO:0000256" key="4">
    <source>
        <dbReference type="ARBA" id="ARBA00022475"/>
    </source>
</evidence>
<comment type="subcellular location">
    <subcellularLocation>
        <location evidence="2">Cell membrane</location>
        <topology evidence="2">Multi-pass membrane protein</topology>
    </subcellularLocation>
</comment>
<evidence type="ECO:0000256" key="10">
    <source>
        <dbReference type="ARBA" id="ARBA00022840"/>
    </source>
</evidence>
<evidence type="ECO:0000256" key="14">
    <source>
        <dbReference type="SAM" id="Phobius"/>
    </source>
</evidence>
<keyword evidence="12" id="KW-0902">Two-component regulatory system</keyword>
<dbReference type="PROSITE" id="PS50885">
    <property type="entry name" value="HAMP"/>
    <property type="match status" value="1"/>
</dbReference>
<keyword evidence="9" id="KW-0418">Kinase</keyword>
<dbReference type="SMART" id="SM00387">
    <property type="entry name" value="HATPase_c"/>
    <property type="match status" value="1"/>
</dbReference>
<evidence type="ECO:0000256" key="9">
    <source>
        <dbReference type="ARBA" id="ARBA00022777"/>
    </source>
</evidence>
<feature type="domain" description="Histidine kinase" evidence="15">
    <location>
        <begin position="528"/>
        <end position="639"/>
    </location>
</feature>
<dbReference type="PANTHER" id="PTHR34220:SF11">
    <property type="entry name" value="SENSOR PROTEIN KINASE HPTS"/>
    <property type="match status" value="1"/>
</dbReference>
<dbReference type="Proteomes" id="UP000250369">
    <property type="component" value="Unassembled WGS sequence"/>
</dbReference>
<dbReference type="EC" id="2.7.13.3" evidence="3"/>
<dbReference type="PANTHER" id="PTHR34220">
    <property type="entry name" value="SENSOR HISTIDINE KINASE YPDA"/>
    <property type="match status" value="1"/>
</dbReference>
<keyword evidence="7 14" id="KW-0812">Transmembrane</keyword>
<keyword evidence="10" id="KW-0067">ATP-binding</keyword>
<evidence type="ECO:0000256" key="3">
    <source>
        <dbReference type="ARBA" id="ARBA00012438"/>
    </source>
</evidence>
<dbReference type="GO" id="GO:0000155">
    <property type="term" value="F:phosphorelay sensor kinase activity"/>
    <property type="evidence" value="ECO:0007669"/>
    <property type="project" value="InterPro"/>
</dbReference>
<dbReference type="EMBL" id="QMFB01000045">
    <property type="protein sequence ID" value="RAV10101.1"/>
    <property type="molecule type" value="Genomic_DNA"/>
</dbReference>
<gene>
    <name evidence="17" type="ORF">DQG23_38285</name>
</gene>
<evidence type="ECO:0000256" key="1">
    <source>
        <dbReference type="ARBA" id="ARBA00000085"/>
    </source>
</evidence>
<evidence type="ECO:0000256" key="8">
    <source>
        <dbReference type="ARBA" id="ARBA00022741"/>
    </source>
</evidence>
<evidence type="ECO:0000313" key="17">
    <source>
        <dbReference type="EMBL" id="RAV10101.1"/>
    </source>
</evidence>
<keyword evidence="6" id="KW-0808">Transferase</keyword>
<dbReference type="Pfam" id="PF00672">
    <property type="entry name" value="HAMP"/>
    <property type="match status" value="1"/>
</dbReference>
<dbReference type="SUPFAM" id="SSF55874">
    <property type="entry name" value="ATPase domain of HSP90 chaperone/DNA topoisomerase II/histidine kinase"/>
    <property type="match status" value="1"/>
</dbReference>
<evidence type="ECO:0000256" key="12">
    <source>
        <dbReference type="ARBA" id="ARBA00023012"/>
    </source>
</evidence>
<dbReference type="Gene3D" id="6.10.340.10">
    <property type="match status" value="1"/>
</dbReference>
<dbReference type="Gene3D" id="3.30.565.10">
    <property type="entry name" value="Histidine kinase-like ATPase, C-terminal domain"/>
    <property type="match status" value="1"/>
</dbReference>
<dbReference type="InterPro" id="IPR003594">
    <property type="entry name" value="HATPase_dom"/>
</dbReference>
<dbReference type="PROSITE" id="PS50109">
    <property type="entry name" value="HIS_KIN"/>
    <property type="match status" value="1"/>
</dbReference>
<evidence type="ECO:0000256" key="2">
    <source>
        <dbReference type="ARBA" id="ARBA00004651"/>
    </source>
</evidence>
<dbReference type="SUPFAM" id="SSF158472">
    <property type="entry name" value="HAMP domain-like"/>
    <property type="match status" value="1"/>
</dbReference>
<evidence type="ECO:0000256" key="6">
    <source>
        <dbReference type="ARBA" id="ARBA00022679"/>
    </source>
</evidence>
<accession>A0A329LQ70</accession>
<organism evidence="17 18">
    <name type="scientific">Paenibacillus contaminans</name>
    <dbReference type="NCBI Taxonomy" id="450362"/>
    <lineage>
        <taxon>Bacteria</taxon>
        <taxon>Bacillati</taxon>
        <taxon>Bacillota</taxon>
        <taxon>Bacilli</taxon>
        <taxon>Bacillales</taxon>
        <taxon>Paenibacillaceae</taxon>
        <taxon>Paenibacillus</taxon>
    </lineage>
</organism>
<comment type="caution">
    <text evidence="17">The sequence shown here is derived from an EMBL/GenBank/DDBJ whole genome shotgun (WGS) entry which is preliminary data.</text>
</comment>
<sequence length="642" mass="73622">MKLPNRLAFRITATSVACSRKWSELVRANIAKCTDTTIDGVRRRMRIKLKHQLNLMFMIIGCFILTISSIAVYYQIMSTLKENSERSTVSQFQHMERTLLSFRQEVERQSVDLLLNPLVREFLRGQDSAVDRIFAGLELAKLFKTAKLQSTWLESILLFTGDGDVVSEAQSSPLYQQGRGDMPFYRSSMHQASTAQSFRMFWYGGRQLADFVSPDVMTDDKHTPLISTVRYIEISQTPRRGGTLVLNIREQALASLYESLAALPGETAYIVDKEGTVISSLDKTGLGKRGEVAHKLDPERRFGSVSYTPEQADARQVVYYALEGSDWVLIKEIPLKLFNGDLQKLQRILVIALISSLALMMLFSNYWTQLILKPLRQLTDRMQELEHGQLGVRVERLPRNEIGLLSRQFNRMSQSIVDLIHRSEAIEAKKRNHEIKALQAQITPHFLYNTLNVIKWMAVARKADDIADSVVALGNMLIPFYKYTSPLWSLEDEIAYIHNYVKLMNRRYGEGIHFTCRTPNHLLHAQVLKFMLQPIVENAFQHGFELKQFQGRIEIDVTEEEGWLLVAVKDDGIGMDEEQLKRTERHMNREYADEDRQESIGLNNTHARLKLHFGSEYGIQLSSRQGQGTIILLCLPMLKQES</sequence>
<dbReference type="InterPro" id="IPR036890">
    <property type="entry name" value="HATPase_C_sf"/>
</dbReference>
<dbReference type="SMART" id="SM00304">
    <property type="entry name" value="HAMP"/>
    <property type="match status" value="1"/>
</dbReference>
<keyword evidence="4" id="KW-1003">Cell membrane</keyword>
<dbReference type="GO" id="GO:0005524">
    <property type="term" value="F:ATP binding"/>
    <property type="evidence" value="ECO:0007669"/>
    <property type="project" value="UniProtKB-KW"/>
</dbReference>
<comment type="catalytic activity">
    <reaction evidence="1">
        <text>ATP + protein L-histidine = ADP + protein N-phospho-L-histidine.</text>
        <dbReference type="EC" id="2.7.13.3"/>
    </reaction>
</comment>
<dbReference type="Pfam" id="PF02518">
    <property type="entry name" value="HATPase_c"/>
    <property type="match status" value="1"/>
</dbReference>
<evidence type="ECO:0000256" key="11">
    <source>
        <dbReference type="ARBA" id="ARBA00022989"/>
    </source>
</evidence>
<feature type="domain" description="HAMP" evidence="16">
    <location>
        <begin position="369"/>
        <end position="421"/>
    </location>
</feature>
<protein>
    <recommendedName>
        <fullName evidence="3">histidine kinase</fullName>
        <ecNumber evidence="3">2.7.13.3</ecNumber>
    </recommendedName>
</protein>
<dbReference type="InterPro" id="IPR050640">
    <property type="entry name" value="Bact_2-comp_sensor_kinase"/>
</dbReference>
<reference evidence="17 18" key="1">
    <citation type="journal article" date="2009" name="Int. J. Syst. Evol. Microbiol.">
        <title>Paenibacillus contaminans sp. nov., isolated from a contaminated laboratory plate.</title>
        <authorList>
            <person name="Chou J.H."/>
            <person name="Lee J.H."/>
            <person name="Lin M.C."/>
            <person name="Chang P.S."/>
            <person name="Arun A.B."/>
            <person name="Young C.C."/>
            <person name="Chen W.M."/>
        </authorList>
    </citation>
    <scope>NUCLEOTIDE SEQUENCE [LARGE SCALE GENOMIC DNA]</scope>
    <source>
        <strain evidence="17 18">CKOBP-6</strain>
    </source>
</reference>
<dbReference type="Pfam" id="PF06580">
    <property type="entry name" value="His_kinase"/>
    <property type="match status" value="1"/>
</dbReference>
<dbReference type="GO" id="GO:0005886">
    <property type="term" value="C:plasma membrane"/>
    <property type="evidence" value="ECO:0007669"/>
    <property type="project" value="UniProtKB-SubCell"/>
</dbReference>
<dbReference type="InterPro" id="IPR010559">
    <property type="entry name" value="Sig_transdc_His_kin_internal"/>
</dbReference>
<evidence type="ECO:0000259" key="16">
    <source>
        <dbReference type="PROSITE" id="PS50885"/>
    </source>
</evidence>
<evidence type="ECO:0000259" key="15">
    <source>
        <dbReference type="PROSITE" id="PS50109"/>
    </source>
</evidence>
<dbReference type="InterPro" id="IPR003660">
    <property type="entry name" value="HAMP_dom"/>
</dbReference>
<keyword evidence="13 14" id="KW-0472">Membrane</keyword>
<dbReference type="CDD" id="cd06225">
    <property type="entry name" value="HAMP"/>
    <property type="match status" value="1"/>
</dbReference>
<keyword evidence="11 14" id="KW-1133">Transmembrane helix</keyword>
<keyword evidence="8" id="KW-0547">Nucleotide-binding</keyword>
<keyword evidence="5" id="KW-0597">Phosphoprotein</keyword>
<evidence type="ECO:0000256" key="7">
    <source>
        <dbReference type="ARBA" id="ARBA00022692"/>
    </source>
</evidence>
<evidence type="ECO:0000313" key="18">
    <source>
        <dbReference type="Proteomes" id="UP000250369"/>
    </source>
</evidence>
<dbReference type="AlphaFoldDB" id="A0A329LQ70"/>
<evidence type="ECO:0000256" key="13">
    <source>
        <dbReference type="ARBA" id="ARBA00023136"/>
    </source>
</evidence>